<dbReference type="Gene3D" id="1.10.10.10">
    <property type="entry name" value="Winged helix-like DNA-binding domain superfamily/Winged helix DNA-binding domain"/>
    <property type="match status" value="1"/>
</dbReference>
<dbReference type="InterPro" id="IPR010776">
    <property type="entry name" value="Hop2_WH_dom"/>
</dbReference>
<dbReference type="PANTHER" id="PTHR15938:SF0">
    <property type="entry name" value="HOMOLOGOUS-PAIRING PROTEIN 2 HOMOLOG"/>
    <property type="match status" value="1"/>
</dbReference>
<dbReference type="GO" id="GO:0000709">
    <property type="term" value="P:meiotic joint molecule formation"/>
    <property type="evidence" value="ECO:0007669"/>
    <property type="project" value="TreeGrafter"/>
</dbReference>
<gene>
    <name evidence="7" type="ORF">LAQU0_S02e07250g</name>
</gene>
<dbReference type="Pfam" id="PF07106">
    <property type="entry name" value="WHD_TBPIP"/>
    <property type="match status" value="1"/>
</dbReference>
<evidence type="ECO:0000256" key="5">
    <source>
        <dbReference type="ARBA" id="ARBA00023254"/>
    </source>
</evidence>
<name>A0A0P1KNW8_9SACH</name>
<dbReference type="GO" id="GO:0120230">
    <property type="term" value="F:recombinase activator activity"/>
    <property type="evidence" value="ECO:0007669"/>
    <property type="project" value="TreeGrafter"/>
</dbReference>
<evidence type="ECO:0000313" key="7">
    <source>
        <dbReference type="EMBL" id="CUS21157.1"/>
    </source>
</evidence>
<dbReference type="OrthoDB" id="272266at2759"/>
<dbReference type="PANTHER" id="PTHR15938">
    <property type="entry name" value="TBP-1 INTERACTING PROTEIN"/>
    <property type="match status" value="1"/>
</dbReference>
<dbReference type="GO" id="GO:0007129">
    <property type="term" value="P:homologous chromosome pairing at meiosis"/>
    <property type="evidence" value="ECO:0007669"/>
    <property type="project" value="TreeGrafter"/>
</dbReference>
<evidence type="ECO:0000256" key="2">
    <source>
        <dbReference type="ARBA" id="ARBA00007922"/>
    </source>
</evidence>
<dbReference type="InterPro" id="IPR036388">
    <property type="entry name" value="WH-like_DNA-bd_sf"/>
</dbReference>
<evidence type="ECO:0000256" key="3">
    <source>
        <dbReference type="ARBA" id="ARBA00023172"/>
    </source>
</evidence>
<comment type="subcellular location">
    <subcellularLocation>
        <location evidence="1">Nucleus</location>
    </subcellularLocation>
</comment>
<keyword evidence="4" id="KW-0539">Nucleus</keyword>
<sequence length="223" mass="25266">MSSKKKTEKAPQAKGTEAESIIECYLIEQYRPFAVNDIVQNLHNKVSRTNTIKALESLAKQQRITCKTFGKIAIYVCNEQELVNTHVDTGNDVSIEAVMQLREELIETEKDRNECSAQLQSILKQPPNDRLLAMIEAKKAEVSEVDSMLQNLLSDWKPENENIIQTIRAYEQKIGKELSARKKILSSAITLMKEALSLKNIDEFLVSLISSTFIPHEQDTNIS</sequence>
<keyword evidence="5" id="KW-0469">Meiosis</keyword>
<feature type="domain" description="Homologous-pairing protein 2 winged helix" evidence="6">
    <location>
        <begin position="17"/>
        <end position="78"/>
    </location>
</feature>
<dbReference type="GO" id="GO:0010774">
    <property type="term" value="P:meiotic strand invasion involved in reciprocal meiotic recombination"/>
    <property type="evidence" value="ECO:0007669"/>
    <property type="project" value="TreeGrafter"/>
</dbReference>
<dbReference type="GO" id="GO:0003690">
    <property type="term" value="F:double-stranded DNA binding"/>
    <property type="evidence" value="ECO:0007669"/>
    <property type="project" value="TreeGrafter"/>
</dbReference>
<reference evidence="8" key="1">
    <citation type="submission" date="2015-10" db="EMBL/GenBank/DDBJ databases">
        <authorList>
            <person name="Devillers H."/>
        </authorList>
    </citation>
    <scope>NUCLEOTIDE SEQUENCE [LARGE SCALE GENOMIC DNA]</scope>
</reference>
<comment type="similarity">
    <text evidence="2">Belongs to the HOP2 family.</text>
</comment>
<proteinExistence type="inferred from homology"/>
<evidence type="ECO:0000259" key="6">
    <source>
        <dbReference type="Pfam" id="PF07106"/>
    </source>
</evidence>
<keyword evidence="8" id="KW-1185">Reference proteome</keyword>
<accession>A0A0P1KNW8</accession>
<organism evidence="7 8">
    <name type="scientific">Lachancea quebecensis</name>
    <dbReference type="NCBI Taxonomy" id="1654605"/>
    <lineage>
        <taxon>Eukaryota</taxon>
        <taxon>Fungi</taxon>
        <taxon>Dikarya</taxon>
        <taxon>Ascomycota</taxon>
        <taxon>Saccharomycotina</taxon>
        <taxon>Saccharomycetes</taxon>
        <taxon>Saccharomycetales</taxon>
        <taxon>Saccharomycetaceae</taxon>
        <taxon>Lachancea</taxon>
    </lineage>
</organism>
<evidence type="ECO:0000313" key="8">
    <source>
        <dbReference type="Proteomes" id="UP000236544"/>
    </source>
</evidence>
<dbReference type="GO" id="GO:0000794">
    <property type="term" value="C:condensed nuclear chromosome"/>
    <property type="evidence" value="ECO:0007669"/>
    <property type="project" value="TreeGrafter"/>
</dbReference>
<dbReference type="AlphaFoldDB" id="A0A0P1KNW8"/>
<keyword evidence="3" id="KW-0233">DNA recombination</keyword>
<dbReference type="GO" id="GO:0120231">
    <property type="term" value="C:DNA recombinase auxiliary factor complex"/>
    <property type="evidence" value="ECO:0007669"/>
    <property type="project" value="TreeGrafter"/>
</dbReference>
<evidence type="ECO:0000256" key="4">
    <source>
        <dbReference type="ARBA" id="ARBA00023242"/>
    </source>
</evidence>
<protein>
    <submittedName>
        <fullName evidence="7">LAQU0S02e07250g1_1</fullName>
    </submittedName>
</protein>
<dbReference type="Proteomes" id="UP000236544">
    <property type="component" value="Unassembled WGS sequence"/>
</dbReference>
<evidence type="ECO:0000256" key="1">
    <source>
        <dbReference type="ARBA" id="ARBA00004123"/>
    </source>
</evidence>
<dbReference type="EMBL" id="LN890542">
    <property type="protein sequence ID" value="CUS21157.1"/>
    <property type="molecule type" value="Genomic_DNA"/>
</dbReference>